<evidence type="ECO:0000313" key="3">
    <source>
        <dbReference type="Proteomes" id="UP000037210"/>
    </source>
</evidence>
<feature type="domain" description="DUF362" evidence="1">
    <location>
        <begin position="38"/>
        <end position="245"/>
    </location>
</feature>
<organism evidence="2 3">
    <name type="scientific">miscellaneous Crenarchaeota group-15 archaeon DG-45</name>
    <dbReference type="NCBI Taxonomy" id="1685127"/>
    <lineage>
        <taxon>Archaea</taxon>
        <taxon>Candidatus Bathyarchaeota</taxon>
        <taxon>MCG-15</taxon>
    </lineage>
</organism>
<name>A0A0M0BP15_9ARCH</name>
<accession>A0A0M0BP15</accession>
<reference evidence="2 3" key="1">
    <citation type="submission" date="2015-06" db="EMBL/GenBank/DDBJ databases">
        <title>New insights into the roles of widespread benthic archaea in carbon and nitrogen cycling.</title>
        <authorList>
            <person name="Lazar C.S."/>
            <person name="Baker B.J."/>
            <person name="Seitz K.W."/>
            <person name="Hyde A.S."/>
            <person name="Dick G.J."/>
            <person name="Hinrichs K.-U."/>
            <person name="Teske A.P."/>
        </authorList>
    </citation>
    <scope>NUCLEOTIDE SEQUENCE [LARGE SCALE GENOMIC DNA]</scope>
    <source>
        <strain evidence="2">DG-45</strain>
    </source>
</reference>
<comment type="caution">
    <text evidence="2">The sequence shown here is derived from an EMBL/GenBank/DDBJ whole genome shotgun (WGS) entry which is preliminary data.</text>
</comment>
<evidence type="ECO:0000259" key="1">
    <source>
        <dbReference type="Pfam" id="PF04015"/>
    </source>
</evidence>
<protein>
    <recommendedName>
        <fullName evidence="1">DUF362 domain-containing protein</fullName>
    </recommendedName>
</protein>
<dbReference type="AlphaFoldDB" id="A0A0M0BP15"/>
<gene>
    <name evidence="2" type="ORF">AC482_04140</name>
</gene>
<dbReference type="Proteomes" id="UP000037210">
    <property type="component" value="Unassembled WGS sequence"/>
</dbReference>
<dbReference type="PATRIC" id="fig|1685127.3.peg.1142"/>
<evidence type="ECO:0000313" key="2">
    <source>
        <dbReference type="EMBL" id="KON30322.1"/>
    </source>
</evidence>
<proteinExistence type="predicted"/>
<dbReference type="Pfam" id="PF04015">
    <property type="entry name" value="DUF362"/>
    <property type="match status" value="1"/>
</dbReference>
<dbReference type="EMBL" id="LFWZ01000034">
    <property type="protein sequence ID" value="KON30322.1"/>
    <property type="molecule type" value="Genomic_DNA"/>
</dbReference>
<sequence length="316" mass="34534">MTARVALVKGNDRYGNVVRALDMIVDCIDPADIEGRRVLIKPNLVSALNPLAATHVDAVRAVVDVIRRFSPGSLVIAEATSNGSTADAYRRFGYDRLEGVELVDVNRDEYDTMRIQTLEGGERGIKVSKTVLESDYVVSVARAKTHDHVFCTLTLKNMMGSVAHADHVWMHGAEEEPTSPVDNAIRGNYVLINNLVAVAEKVGVDLGVVDGFVGMEGNGPVDGTPKYLGVAAAGFDFVAVDAVMASVMGFDPRMKGDTYLADERGLGVGDLDRIEVIGEDIEGARRRFRPHSNYYMTQIGWIRHHPRYGEKDMRGS</sequence>
<dbReference type="InterPro" id="IPR007160">
    <property type="entry name" value="DUF362"/>
</dbReference>